<name>A0ABP9RN14_9ACTN</name>
<protein>
    <recommendedName>
        <fullName evidence="5">VCBS repeat-containing protein</fullName>
    </recommendedName>
</protein>
<evidence type="ECO:0000256" key="2">
    <source>
        <dbReference type="SAM" id="SignalP"/>
    </source>
</evidence>
<feature type="chain" id="PRO_5046257544" description="VCBS repeat-containing protein" evidence="2">
    <location>
        <begin position="31"/>
        <end position="595"/>
    </location>
</feature>
<proteinExistence type="predicted"/>
<accession>A0ABP9RN14</accession>
<comment type="caution">
    <text evidence="3">The sequence shown here is derived from an EMBL/GenBank/DDBJ whole genome shotgun (WGS) entry which is preliminary data.</text>
</comment>
<dbReference type="PANTHER" id="PTHR46580:SF4">
    <property type="entry name" value="ATP_GTP-BINDING PROTEIN"/>
    <property type="match status" value="1"/>
</dbReference>
<evidence type="ECO:0000256" key="1">
    <source>
        <dbReference type="SAM" id="MobiDB-lite"/>
    </source>
</evidence>
<dbReference type="SUPFAM" id="SSF69318">
    <property type="entry name" value="Integrin alpha N-terminal domain"/>
    <property type="match status" value="2"/>
</dbReference>
<feature type="signal peptide" evidence="2">
    <location>
        <begin position="1"/>
        <end position="30"/>
    </location>
</feature>
<dbReference type="Gene3D" id="2.130.10.130">
    <property type="entry name" value="Integrin alpha, N-terminal"/>
    <property type="match status" value="1"/>
</dbReference>
<dbReference type="RefSeq" id="WP_345626808.1">
    <property type="nucleotide sequence ID" value="NZ_BAABJQ010000003.1"/>
</dbReference>
<dbReference type="PROSITE" id="PS51318">
    <property type="entry name" value="TAT"/>
    <property type="match status" value="1"/>
</dbReference>
<evidence type="ECO:0008006" key="5">
    <source>
        <dbReference type="Google" id="ProtNLM"/>
    </source>
</evidence>
<feature type="compositionally biased region" description="Low complexity" evidence="1">
    <location>
        <begin position="538"/>
        <end position="551"/>
    </location>
</feature>
<dbReference type="Proteomes" id="UP001501570">
    <property type="component" value="Unassembled WGS sequence"/>
</dbReference>
<feature type="region of interest" description="Disordered" evidence="1">
    <location>
        <begin position="530"/>
        <end position="551"/>
    </location>
</feature>
<organism evidence="3 4">
    <name type="scientific">Rugosimonospora acidiphila</name>
    <dbReference type="NCBI Taxonomy" id="556531"/>
    <lineage>
        <taxon>Bacteria</taxon>
        <taxon>Bacillati</taxon>
        <taxon>Actinomycetota</taxon>
        <taxon>Actinomycetes</taxon>
        <taxon>Micromonosporales</taxon>
        <taxon>Micromonosporaceae</taxon>
        <taxon>Rugosimonospora</taxon>
    </lineage>
</organism>
<evidence type="ECO:0000313" key="3">
    <source>
        <dbReference type="EMBL" id="GAA5180135.1"/>
    </source>
</evidence>
<evidence type="ECO:0000313" key="4">
    <source>
        <dbReference type="Proteomes" id="UP001501570"/>
    </source>
</evidence>
<dbReference type="EMBL" id="BAABJQ010000003">
    <property type="protein sequence ID" value="GAA5180135.1"/>
    <property type="molecule type" value="Genomic_DNA"/>
</dbReference>
<dbReference type="InterPro" id="IPR028994">
    <property type="entry name" value="Integrin_alpha_N"/>
</dbReference>
<reference evidence="4" key="1">
    <citation type="journal article" date="2019" name="Int. J. Syst. Evol. Microbiol.">
        <title>The Global Catalogue of Microorganisms (GCM) 10K type strain sequencing project: providing services to taxonomists for standard genome sequencing and annotation.</title>
        <authorList>
            <consortium name="The Broad Institute Genomics Platform"/>
            <consortium name="The Broad Institute Genome Sequencing Center for Infectious Disease"/>
            <person name="Wu L."/>
            <person name="Ma J."/>
        </authorList>
    </citation>
    <scope>NUCLEOTIDE SEQUENCE [LARGE SCALE GENOMIC DNA]</scope>
    <source>
        <strain evidence="4">JCM 18304</strain>
    </source>
</reference>
<keyword evidence="2" id="KW-0732">Signal</keyword>
<dbReference type="PANTHER" id="PTHR46580">
    <property type="entry name" value="SENSOR KINASE-RELATED"/>
    <property type="match status" value="1"/>
</dbReference>
<dbReference type="InterPro" id="IPR006311">
    <property type="entry name" value="TAT_signal"/>
</dbReference>
<sequence>MSRRGRIAGGVAASLGMVVAGLGLPTAASADVTNPPFAAQASSVAMQGDLLDHDSGFVAVGDLSGNGPHDVAVLDGAAGEVDGLINDGSGHFTEKRIGSVGTVVDAIAIGDLGGSGPGEDIAVLNEGTSSPTPPTGNLVMLIRDGSGGYRTVRVPVGARPDALAIGDLNGDGHNDVAVTNAAGAGGVPDPGDSGTITLAMNNGDGTFAPTTIDYGHLGDAFQGTGPAGIAIGDFQGSGHRRDLAVVNGDETLQLYLQNSGDAAQPTFTTPATIDPGFDDMSIAAGDLGGPGAGDDIAIGNGGPVKFRGVTVLLHQPDNTFTRTFLADGINTSPFGAKVAIGNLGGSGRPGIAVTNPAQSDYTGSTSVFLKNSDGSWQETTVPAVAPDSGPTSVAFGTMTKSGDPNKLDIVVGMAFSNTVEVISNTTADVGNSAATQNTTATVTRAPGVLQLEALQPNVTFGSVQAGTATAPVPVGDLSYTNTLDGSAPWSVTVSATDMVDGSSTLPWTALSFDPGRVDTPGHDATGVITPGTAGTFGSGTDTTPGTTLSPPLTVATGSGTTRGQFTHSDSTITLTVPANAAAGSYSGLLQYTIIS</sequence>
<keyword evidence="4" id="KW-1185">Reference proteome</keyword>
<gene>
    <name evidence="3" type="ORF">GCM10023322_11750</name>
</gene>